<evidence type="ECO:0000259" key="10">
    <source>
        <dbReference type="Pfam" id="PF12742"/>
    </source>
</evidence>
<comment type="similarity">
    <text evidence="3">Belongs to the TRAPPC11 family.</text>
</comment>
<comment type="subcellular location">
    <subcellularLocation>
        <location evidence="2">Golgi apparatus</location>
        <location evidence="2">cis-Golgi network</location>
    </subcellularLocation>
</comment>
<evidence type="ECO:0000256" key="4">
    <source>
        <dbReference type="ARBA" id="ARBA00021520"/>
    </source>
</evidence>
<feature type="domain" description="Trafficking protein particle complex subunit 11" evidence="9">
    <location>
        <begin position="264"/>
        <end position="595"/>
    </location>
</feature>
<dbReference type="PANTHER" id="PTHR14374">
    <property type="entry name" value="FOIE GRAS"/>
    <property type="match status" value="1"/>
</dbReference>
<dbReference type="PANTHER" id="PTHR14374:SF0">
    <property type="entry name" value="TRAFFICKING PROTEIN PARTICLE COMPLEX SUBUNIT 11"/>
    <property type="match status" value="1"/>
</dbReference>
<reference evidence="11" key="1">
    <citation type="submission" date="2024-06" db="EMBL/GenBank/DDBJ databases">
        <authorList>
            <person name="Liu X."/>
            <person name="Lenzi L."/>
            <person name="Haldenby T S."/>
            <person name="Uol C."/>
        </authorList>
    </citation>
    <scope>NUCLEOTIDE SEQUENCE</scope>
</reference>
<evidence type="ECO:0000313" key="12">
    <source>
        <dbReference type="Proteomes" id="UP001497525"/>
    </source>
</evidence>
<evidence type="ECO:0000256" key="8">
    <source>
        <dbReference type="SAM" id="MobiDB-lite"/>
    </source>
</evidence>
<feature type="region of interest" description="Disordered" evidence="8">
    <location>
        <begin position="400"/>
        <end position="419"/>
    </location>
</feature>
<evidence type="ECO:0000259" key="9">
    <source>
        <dbReference type="Pfam" id="PF11817"/>
    </source>
</evidence>
<organism evidence="11 12">
    <name type="scientific">Calicophoron daubneyi</name>
    <name type="common">Rumen fluke</name>
    <name type="synonym">Paramphistomum daubneyi</name>
    <dbReference type="NCBI Taxonomy" id="300641"/>
    <lineage>
        <taxon>Eukaryota</taxon>
        <taxon>Metazoa</taxon>
        <taxon>Spiralia</taxon>
        <taxon>Lophotrochozoa</taxon>
        <taxon>Platyhelminthes</taxon>
        <taxon>Trematoda</taxon>
        <taxon>Digenea</taxon>
        <taxon>Plagiorchiida</taxon>
        <taxon>Pronocephalata</taxon>
        <taxon>Paramphistomoidea</taxon>
        <taxon>Paramphistomidae</taxon>
        <taxon>Calicophoron</taxon>
    </lineage>
</organism>
<sequence length="1390" mass="156313">MQYIEHLPPELSCKPEPYVVLSGLDIEKNQVHRSIWRAFNSSHEPERGAFRFRCLGIDHEYPKPKLKPASSYEWFLPKGILKTGWMKKHLEQIPAVVAVFYDLDWDERHWDEKSDECAQTVETVRSKLAGRDSKLVVVLIQKRAPLPLGEDLNAMERAQALCTRCDLPGKNLFVLSHTNLLYGCITRLEREFHDMAANYYHLRAKKVKSHKDSLNKATHQLLFVRHEFKIAFYRELKQDQALALKHYQQAYNHLLEQRMLDTHLLEIKTVAAFINYKICRLTFQQNASDAIAQFRRHIDFFANLVGMPQLAFEHEAWISRQFEILGDLFQEAVQSSLTALMTQHPGLYYQEAARHAIARRQLCHALCFHSSITEDNTVPSDDAASTDDGSQELAVESVVSRSAPSRPFPEAVKPKSQAINSGVEYKPTQSPMLPSVRSPAGSTARSSSSVALVESSATEKVDGLEFYGQRPWRQGIQSLEPPNPAREREGILALQKAELAVDHSELIIPLLEQTHLQYKRYKAERMKLYPCVLMGSEYFNKGNFQKALGCYCSVLNDFRREKWWSIYTFVLRNVLKCAYLTGQIFTFFSAALELLGPNSLMAAPEKERIQKCLFVLFRKDVPDMQFIIPELTHLGDDLTKLWREQIAHLGTIQIPLESKSQSPPMIQSASPESQQPTTLDVSRLNVCIECKLAFAKTQFSIDEPIQLAVFLRSHAPLPFEIRSVCVDLTWKMKSSNDSTPAHLPTRTCSARWFSPFCLASSDPAKIILFNVKPQVLGQHIKVDAVSAIISYPRVDGQSKNENELLFSLAWRWPTNSQSVASHGRHHRRAASSPSKRLADLNSFAHDHLGFSALWEMACPLSALERRFRLTRPMLASQNEPLSLQMPSFPPSWDLIASQLHADIRERTSGLTVSISHMPPALAREIYAVQLDICNTESNEASQIVLTANLVEQPTAARTSNSPSSGESTSQISSPSRAGSHDQIVIDGDQSTFSSDTPDTSVPVNEYAISSCSKSLPDLPSGEHMTHQILLRCLDPGQRNLHCQVAYNTKLPVPNLANVLLSMLHPETGTLCKTAVVQVEGGASRNPLDSTDGKSTPSETVQIQCVQNTVAEIAVLAPFNLTWQTMSPLQSPISDLVVGEEFILQLTLENISSTDLELLGTLFHLTPSVAFVDKKQDIQLENIYLRPSERATEHQLLSVNRTSQENEVVGLGSYTVRWRRRQPAHSPENVSVVSAVTTTFDLVSCSVLELPVRIRAEIPAFGTVYNPMPVVYILDNQTIYPQEMLIQMEAASNFMFSGQQKLHLRLLPSLTQYLEYVFLPLRPGNVALPRLRVNLVRLGKSDSGEEDTLKLHMEEKMLRQIPTHVFIAPSDKNSSKPVICESPIKLQSLTG</sequence>
<gene>
    <name evidence="11" type="ORF">CDAUBV1_LOCUS17062</name>
</gene>
<dbReference type="Pfam" id="PF12742">
    <property type="entry name" value="Gryzun-like"/>
    <property type="match status" value="1"/>
</dbReference>
<feature type="compositionally biased region" description="Low complexity" evidence="8">
    <location>
        <begin position="959"/>
        <end position="969"/>
    </location>
</feature>
<feature type="region of interest" description="Disordered" evidence="8">
    <location>
        <begin position="954"/>
        <end position="981"/>
    </location>
</feature>
<protein>
    <recommendedName>
        <fullName evidence="4">Trafficking protein particle complex subunit 11</fullName>
    </recommendedName>
</protein>
<keyword evidence="6" id="KW-0931">ER-Golgi transport</keyword>
<dbReference type="GO" id="GO:0016192">
    <property type="term" value="P:vesicle-mediated transport"/>
    <property type="evidence" value="ECO:0007669"/>
    <property type="project" value="UniProtKB-KW"/>
</dbReference>
<keyword evidence="7" id="KW-0333">Golgi apparatus</keyword>
<proteinExistence type="inferred from homology"/>
<accession>A0AAV2TZG7</accession>
<dbReference type="InterPro" id="IPR025876">
    <property type="entry name" value="TRAPPC11_C"/>
</dbReference>
<evidence type="ECO:0000256" key="6">
    <source>
        <dbReference type="ARBA" id="ARBA00022892"/>
    </source>
</evidence>
<comment type="caution">
    <text evidence="11">The sequence shown here is derived from an EMBL/GenBank/DDBJ whole genome shotgun (WGS) entry which is preliminary data.</text>
</comment>
<evidence type="ECO:0000256" key="3">
    <source>
        <dbReference type="ARBA" id="ARBA00007051"/>
    </source>
</evidence>
<evidence type="ECO:0000256" key="7">
    <source>
        <dbReference type="ARBA" id="ARBA00023034"/>
    </source>
</evidence>
<dbReference type="GO" id="GO:0005794">
    <property type="term" value="C:Golgi apparatus"/>
    <property type="evidence" value="ECO:0007669"/>
    <property type="project" value="UniProtKB-SubCell"/>
</dbReference>
<feature type="region of interest" description="Disordered" evidence="8">
    <location>
        <begin position="424"/>
        <end position="444"/>
    </location>
</feature>
<evidence type="ECO:0000313" key="11">
    <source>
        <dbReference type="EMBL" id="CAL5141740.1"/>
    </source>
</evidence>
<dbReference type="Pfam" id="PF11817">
    <property type="entry name" value="Foie-gras_1"/>
    <property type="match status" value="1"/>
</dbReference>
<keyword evidence="5" id="KW-0813">Transport</keyword>
<comment type="function">
    <text evidence="1">Involved in endoplasmic reticulum to Golgi apparatus trafficking at a very early stage.</text>
</comment>
<evidence type="ECO:0000256" key="2">
    <source>
        <dbReference type="ARBA" id="ARBA00004222"/>
    </source>
</evidence>
<dbReference type="EMBL" id="CAXLJL010000933">
    <property type="protein sequence ID" value="CAL5141740.1"/>
    <property type="molecule type" value="Genomic_DNA"/>
</dbReference>
<evidence type="ECO:0000256" key="5">
    <source>
        <dbReference type="ARBA" id="ARBA00022448"/>
    </source>
</evidence>
<feature type="domain" description="Trafficking protein particle complex subunit 11 C-terminal" evidence="10">
    <location>
        <begin position="1281"/>
        <end position="1332"/>
    </location>
</feature>
<dbReference type="Proteomes" id="UP001497525">
    <property type="component" value="Unassembled WGS sequence"/>
</dbReference>
<evidence type="ECO:0000256" key="1">
    <source>
        <dbReference type="ARBA" id="ARBA00001995"/>
    </source>
</evidence>
<name>A0AAV2TZG7_CALDB</name>
<dbReference type="InterPro" id="IPR021773">
    <property type="entry name" value="TPC11"/>
</dbReference>